<dbReference type="RefSeq" id="WP_207489276.1">
    <property type="nucleotide sequence ID" value="NZ_JADIJS010000003.1"/>
</dbReference>
<protein>
    <submittedName>
        <fullName evidence="1">Uncharacterized protein</fullName>
    </submittedName>
</protein>
<gene>
    <name evidence="1" type="ORF">IPV26_14620</name>
</gene>
<accession>A0ABS3K1V8</accession>
<proteinExistence type="predicted"/>
<sequence>MYTRKVFPTCHSVADTVMGYDQLFRLVGDRSHIVPGHDPEVMHRYPAYTSLSADIAVKLDVDEVVAS</sequence>
<evidence type="ECO:0000313" key="2">
    <source>
        <dbReference type="Proteomes" id="UP000718278"/>
    </source>
</evidence>
<organism evidence="1 2">
    <name type="scientific">Brucella pituitosa</name>
    <dbReference type="NCBI Taxonomy" id="571256"/>
    <lineage>
        <taxon>Bacteria</taxon>
        <taxon>Pseudomonadati</taxon>
        <taxon>Pseudomonadota</taxon>
        <taxon>Alphaproteobacteria</taxon>
        <taxon>Hyphomicrobiales</taxon>
        <taxon>Brucellaceae</taxon>
        <taxon>Brucella/Ochrobactrum group</taxon>
        <taxon>Brucella</taxon>
    </lineage>
</organism>
<reference evidence="1 2" key="1">
    <citation type="submission" date="2020-10" db="EMBL/GenBank/DDBJ databases">
        <title>Genomic characterization of underground lake bacteria from Wind Cave National Park: Insight into the archetypical LuxI/LuxR and identification of LuxR solos.</title>
        <authorList>
            <person name="Wengert P.C."/>
            <person name="Savka M.A."/>
        </authorList>
    </citation>
    <scope>NUCLEOTIDE SEQUENCE [LARGE SCALE GENOMIC DNA]</scope>
    <source>
        <strain evidence="1 2">SD316</strain>
    </source>
</reference>
<keyword evidence="2" id="KW-1185">Reference proteome</keyword>
<dbReference type="Proteomes" id="UP000718278">
    <property type="component" value="Unassembled WGS sequence"/>
</dbReference>
<evidence type="ECO:0000313" key="1">
    <source>
        <dbReference type="EMBL" id="MBO1040900.1"/>
    </source>
</evidence>
<dbReference type="EMBL" id="JADIJS010000003">
    <property type="protein sequence ID" value="MBO1040900.1"/>
    <property type="molecule type" value="Genomic_DNA"/>
</dbReference>
<name>A0ABS3K1V8_9HYPH</name>
<comment type="caution">
    <text evidence="1">The sequence shown here is derived from an EMBL/GenBank/DDBJ whole genome shotgun (WGS) entry which is preliminary data.</text>
</comment>